<proteinExistence type="predicted"/>
<dbReference type="SUPFAM" id="SSF101790">
    <property type="entry name" value="Aminomethyltransferase beta-barrel domain"/>
    <property type="match status" value="1"/>
</dbReference>
<dbReference type="InterPro" id="IPR027266">
    <property type="entry name" value="TrmE/GcvT-like"/>
</dbReference>
<name>V5JAF1_UNCXX</name>
<feature type="domain" description="Aminomethyltransferase C-terminal" evidence="3">
    <location>
        <begin position="294"/>
        <end position="380"/>
    </location>
</feature>
<keyword evidence="4" id="KW-0489">Methyltransferase</keyword>
<dbReference type="AlphaFoldDB" id="V5JAF1"/>
<dbReference type="GO" id="GO:0008168">
    <property type="term" value="F:methyltransferase activity"/>
    <property type="evidence" value="ECO:0007669"/>
    <property type="project" value="UniProtKB-KW"/>
</dbReference>
<dbReference type="InterPro" id="IPR029043">
    <property type="entry name" value="GcvT/YgfZ_C"/>
</dbReference>
<dbReference type="PIRSF" id="PIRSF006487">
    <property type="entry name" value="GcvT"/>
    <property type="match status" value="1"/>
</dbReference>
<dbReference type="EMBL" id="JX946307">
    <property type="protein sequence ID" value="AGH13571.1"/>
    <property type="molecule type" value="Genomic_DNA"/>
</dbReference>
<dbReference type="InterPro" id="IPR006222">
    <property type="entry name" value="GCVT_N"/>
</dbReference>
<dbReference type="InterPro" id="IPR028896">
    <property type="entry name" value="GcvT/YgfZ/DmdA"/>
</dbReference>
<accession>V5JAF1</accession>
<dbReference type="InterPro" id="IPR013977">
    <property type="entry name" value="GcvT_C"/>
</dbReference>
<dbReference type="Pfam" id="PF08669">
    <property type="entry name" value="GCV_T_C"/>
    <property type="match status" value="1"/>
</dbReference>
<dbReference type="Gene3D" id="3.30.1360.120">
    <property type="entry name" value="Probable tRNA modification gtpase trme, domain 1"/>
    <property type="match status" value="1"/>
</dbReference>
<dbReference type="PANTHER" id="PTHR43757:SF2">
    <property type="entry name" value="AMINOMETHYLTRANSFERASE, MITOCHONDRIAL"/>
    <property type="match status" value="1"/>
</dbReference>
<dbReference type="Pfam" id="PF01571">
    <property type="entry name" value="GCV_T"/>
    <property type="match status" value="1"/>
</dbReference>
<evidence type="ECO:0000259" key="2">
    <source>
        <dbReference type="Pfam" id="PF01571"/>
    </source>
</evidence>
<feature type="binding site" evidence="1">
    <location>
        <position position="208"/>
    </location>
    <ligand>
        <name>substrate</name>
    </ligand>
</feature>
<evidence type="ECO:0000313" key="4">
    <source>
        <dbReference type="EMBL" id="AGH13571.1"/>
    </source>
</evidence>
<organism evidence="4">
    <name type="scientific">bacterium symbiont of Plakortis simplex pPS11G3</name>
    <dbReference type="NCBI Taxonomy" id="1256902"/>
    <lineage>
        <taxon>Bacteria</taxon>
    </lineage>
</organism>
<evidence type="ECO:0000259" key="3">
    <source>
        <dbReference type="Pfam" id="PF08669"/>
    </source>
</evidence>
<dbReference type="PANTHER" id="PTHR43757">
    <property type="entry name" value="AMINOMETHYLTRANSFERASE"/>
    <property type="match status" value="1"/>
</dbReference>
<feature type="domain" description="GCVT N-terminal" evidence="2">
    <location>
        <begin position="24"/>
        <end position="274"/>
    </location>
</feature>
<dbReference type="SUPFAM" id="SSF103025">
    <property type="entry name" value="Folate-binding domain"/>
    <property type="match status" value="1"/>
</dbReference>
<evidence type="ECO:0000256" key="1">
    <source>
        <dbReference type="PIRSR" id="PIRSR006487-1"/>
    </source>
</evidence>
<sequence length="388" mass="42622">MTATFDMALIQRGARLRRSPYFDATLRAGCRSYTVYNHMFLPTRYDDLHAEYERLLTGVTVWDVSVERQVEIKGPDAFEFTNLLTPRDLSKCAVGQGKYVIVTADDGGIVNDPVLLRLGENHFWLALADSDVLLWAKGVALNSGLDVELCEPDVSPMQVQGPKSKEVVRRLFGDAVLGLRYYWFLETDLDGIPVVVTRTGWSGEVGYEIYLRDGSRGVELWDRVMDAGADLGIAPTGPSDIRRIEAGILNYGIDMTLDNNPYEVGLGWQVDGDKEGDYIGREALARIAAEGTRRRLAGVEIAGGPLDLNMTRWPVRGEGSGGGGGEQVGVVTSAVWSPRLKRNIGYAMVPVAFAEIGTRLRVATPDGERAASVVRRPFVDPDKEIPKS</sequence>
<dbReference type="GO" id="GO:0032259">
    <property type="term" value="P:methylation"/>
    <property type="evidence" value="ECO:0007669"/>
    <property type="project" value="UniProtKB-KW"/>
</dbReference>
<protein>
    <submittedName>
        <fullName evidence="4">Aminomethyltransferase</fullName>
    </submittedName>
</protein>
<reference evidence="4" key="1">
    <citation type="journal article" date="2013" name="Environ. Microbiol. Rep.">
        <title>Polyketide genes in the marine sponge Plakortis simplex: a new group of mono-modular type I polyketide synthases from sponge symbionts.</title>
        <authorList>
            <person name="Della Sala G."/>
            <person name="Hochmuth T."/>
            <person name="Costantino V."/>
            <person name="Teta R."/>
            <person name="Gerwick W."/>
            <person name="Gerwick L."/>
            <person name="Piel J."/>
            <person name="Mangoni A."/>
        </authorList>
    </citation>
    <scope>NUCLEOTIDE SEQUENCE</scope>
</reference>
<keyword evidence="4" id="KW-0808">Transferase</keyword>